<gene>
    <name evidence="1" type="ORF">SAMN06265348_103354</name>
</gene>
<dbReference type="Proteomes" id="UP000320300">
    <property type="component" value="Unassembled WGS sequence"/>
</dbReference>
<keyword evidence="2" id="KW-1185">Reference proteome</keyword>
<dbReference type="EMBL" id="FXTN01000003">
    <property type="protein sequence ID" value="SMO56106.1"/>
    <property type="molecule type" value="Genomic_DNA"/>
</dbReference>
<evidence type="ECO:0000313" key="2">
    <source>
        <dbReference type="Proteomes" id="UP000320300"/>
    </source>
</evidence>
<accession>A0A521C9N3</accession>
<evidence type="ECO:0000313" key="1">
    <source>
        <dbReference type="EMBL" id="SMO56106.1"/>
    </source>
</evidence>
<proteinExistence type="predicted"/>
<reference evidence="1 2" key="1">
    <citation type="submission" date="2017-05" db="EMBL/GenBank/DDBJ databases">
        <authorList>
            <person name="Varghese N."/>
            <person name="Submissions S."/>
        </authorList>
    </citation>
    <scope>NUCLEOTIDE SEQUENCE [LARGE SCALE GENOMIC DNA]</scope>
    <source>
        <strain evidence="1 2">DSM 19036</strain>
    </source>
</reference>
<name>A0A521C9N3_9SPHI</name>
<sequence length="54" mass="6459">MKLGINSESAYHFEMVYEMKNINDTKRLSIFEDLYLIHTSRCLSHSFLTMRRST</sequence>
<protein>
    <submittedName>
        <fullName evidence="1">Uncharacterized protein</fullName>
    </submittedName>
</protein>
<organism evidence="1 2">
    <name type="scientific">Pedobacter westerhofensis</name>
    <dbReference type="NCBI Taxonomy" id="425512"/>
    <lineage>
        <taxon>Bacteria</taxon>
        <taxon>Pseudomonadati</taxon>
        <taxon>Bacteroidota</taxon>
        <taxon>Sphingobacteriia</taxon>
        <taxon>Sphingobacteriales</taxon>
        <taxon>Sphingobacteriaceae</taxon>
        <taxon>Pedobacter</taxon>
    </lineage>
</organism>
<dbReference type="AlphaFoldDB" id="A0A521C9N3"/>